<sequence length="84" mass="9251">MASNTRNVQPLNEGTDFSGVKQNVINIVEGKDKIVSWQGSTVTKIVADEEGKQTHTTLSEHKEGCLKLDSNTKLYIVGGKYIEE</sequence>
<accession>A0A4Q4MZN4</accession>
<dbReference type="AlphaFoldDB" id="A0A4Q4MZN4"/>
<protein>
    <submittedName>
        <fullName evidence="1">Uncharacterized protein</fullName>
    </submittedName>
</protein>
<evidence type="ECO:0000313" key="1">
    <source>
        <dbReference type="EMBL" id="RYN64981.1"/>
    </source>
</evidence>
<evidence type="ECO:0000313" key="2">
    <source>
        <dbReference type="Proteomes" id="UP000291422"/>
    </source>
</evidence>
<dbReference type="EMBL" id="PDXD01000068">
    <property type="protein sequence ID" value="RYN64981.1"/>
    <property type="molecule type" value="Genomic_DNA"/>
</dbReference>
<name>A0A4Q4MZN4_ALTAL</name>
<proteinExistence type="predicted"/>
<dbReference type="Proteomes" id="UP000291422">
    <property type="component" value="Unassembled WGS sequence"/>
</dbReference>
<reference evidence="2" key="1">
    <citation type="journal article" date="2019" name="bioRxiv">
        <title>Genomics, evolutionary history and diagnostics of the Alternaria alternata species group including apple and Asian pear pathotypes.</title>
        <authorList>
            <person name="Armitage A.D."/>
            <person name="Cockerton H.M."/>
            <person name="Sreenivasaprasad S."/>
            <person name="Woodhall J.W."/>
            <person name="Lane C.R."/>
            <person name="Harrison R.J."/>
            <person name="Clarkson J.P."/>
        </authorList>
    </citation>
    <scope>NUCLEOTIDE SEQUENCE [LARGE SCALE GENOMIC DNA]</scope>
    <source>
        <strain evidence="2">FERA 1177</strain>
    </source>
</reference>
<organism evidence="1 2">
    <name type="scientific">Alternaria alternata</name>
    <name type="common">Alternaria rot fungus</name>
    <name type="synonym">Torula alternata</name>
    <dbReference type="NCBI Taxonomy" id="5599"/>
    <lineage>
        <taxon>Eukaryota</taxon>
        <taxon>Fungi</taxon>
        <taxon>Dikarya</taxon>
        <taxon>Ascomycota</taxon>
        <taxon>Pezizomycotina</taxon>
        <taxon>Dothideomycetes</taxon>
        <taxon>Pleosporomycetidae</taxon>
        <taxon>Pleosporales</taxon>
        <taxon>Pleosporineae</taxon>
        <taxon>Pleosporaceae</taxon>
        <taxon>Alternaria</taxon>
        <taxon>Alternaria sect. Alternaria</taxon>
        <taxon>Alternaria alternata complex</taxon>
    </lineage>
</organism>
<comment type="caution">
    <text evidence="1">The sequence shown here is derived from an EMBL/GenBank/DDBJ whole genome shotgun (WGS) entry which is preliminary data.</text>
</comment>
<gene>
    <name evidence="1" type="ORF">AA0117_g12257</name>
</gene>